<keyword evidence="5" id="KW-1185">Reference proteome</keyword>
<dbReference type="Proteomes" id="UP000554837">
    <property type="component" value="Unassembled WGS sequence"/>
</dbReference>
<dbReference type="InterPro" id="IPR001638">
    <property type="entry name" value="Solute-binding_3/MltF_N"/>
</dbReference>
<evidence type="ECO:0000256" key="2">
    <source>
        <dbReference type="SAM" id="SignalP"/>
    </source>
</evidence>
<feature type="domain" description="Solute-binding protein family 3/N-terminal" evidence="3">
    <location>
        <begin position="25"/>
        <end position="242"/>
    </location>
</feature>
<dbReference type="AlphaFoldDB" id="A0A840S4Q2"/>
<evidence type="ECO:0000259" key="3">
    <source>
        <dbReference type="SMART" id="SM00062"/>
    </source>
</evidence>
<proteinExistence type="predicted"/>
<dbReference type="Gene3D" id="3.40.190.10">
    <property type="entry name" value="Periplasmic binding protein-like II"/>
    <property type="match status" value="2"/>
</dbReference>
<feature type="chain" id="PRO_5032816487" evidence="2">
    <location>
        <begin position="24"/>
        <end position="243"/>
    </location>
</feature>
<dbReference type="PANTHER" id="PTHR35936:SF35">
    <property type="entry name" value="L-CYSTINE-BINDING PROTEIN TCYJ"/>
    <property type="match status" value="1"/>
</dbReference>
<protein>
    <submittedName>
        <fullName evidence="4">ABC-type amino acid transport substrate-binding protein</fullName>
    </submittedName>
</protein>
<evidence type="ECO:0000313" key="5">
    <source>
        <dbReference type="Proteomes" id="UP000554837"/>
    </source>
</evidence>
<organism evidence="4 5">
    <name type="scientific">Inhella inkyongensis</name>
    <dbReference type="NCBI Taxonomy" id="392593"/>
    <lineage>
        <taxon>Bacteria</taxon>
        <taxon>Pseudomonadati</taxon>
        <taxon>Pseudomonadota</taxon>
        <taxon>Betaproteobacteria</taxon>
        <taxon>Burkholderiales</taxon>
        <taxon>Sphaerotilaceae</taxon>
        <taxon>Inhella</taxon>
    </lineage>
</organism>
<feature type="signal peptide" evidence="2">
    <location>
        <begin position="1"/>
        <end position="23"/>
    </location>
</feature>
<dbReference type="EMBL" id="JACHHO010000001">
    <property type="protein sequence ID" value="MBB5203804.1"/>
    <property type="molecule type" value="Genomic_DNA"/>
</dbReference>
<dbReference type="PANTHER" id="PTHR35936">
    <property type="entry name" value="MEMBRANE-BOUND LYTIC MUREIN TRANSGLYCOSYLASE F"/>
    <property type="match status" value="1"/>
</dbReference>
<comment type="caution">
    <text evidence="4">The sequence shown here is derived from an EMBL/GenBank/DDBJ whole genome shotgun (WGS) entry which is preliminary data.</text>
</comment>
<keyword evidence="1 2" id="KW-0732">Signal</keyword>
<dbReference type="SMART" id="SM00062">
    <property type="entry name" value="PBPb"/>
    <property type="match status" value="1"/>
</dbReference>
<accession>A0A840S4Q2</accession>
<dbReference type="RefSeq" id="WP_175423657.1">
    <property type="nucleotide sequence ID" value="NZ_CP040709.1"/>
</dbReference>
<name>A0A840S4Q2_9BURK</name>
<evidence type="ECO:0000256" key="1">
    <source>
        <dbReference type="ARBA" id="ARBA00022729"/>
    </source>
</evidence>
<evidence type="ECO:0000313" key="4">
    <source>
        <dbReference type="EMBL" id="MBB5203804.1"/>
    </source>
</evidence>
<gene>
    <name evidence="4" type="ORF">HNQ51_001097</name>
</gene>
<reference evidence="4 5" key="1">
    <citation type="submission" date="2020-08" db="EMBL/GenBank/DDBJ databases">
        <title>Genomic Encyclopedia of Type Strains, Phase IV (KMG-IV): sequencing the most valuable type-strain genomes for metagenomic binning, comparative biology and taxonomic classification.</title>
        <authorList>
            <person name="Goeker M."/>
        </authorList>
    </citation>
    <scope>NUCLEOTIDE SEQUENCE [LARGE SCALE GENOMIC DNA]</scope>
    <source>
        <strain evidence="4 5">DSM 23958</strain>
    </source>
</reference>
<dbReference type="SUPFAM" id="SSF53850">
    <property type="entry name" value="Periplasmic binding protein-like II"/>
    <property type="match status" value="1"/>
</dbReference>
<sequence>MARKRRGLGALLLALGLGSAAQAWTLLVPSNHSLPLAEVQGSEVKRGILVELGQALARELSQPVRFVVRPSRRVGEALRKGEADLLCYALPEWIDGEFQWTQAVIPNAAVIAARRDSPAIRQLSDLANRSVGTVLGYRHLEMDQPLGAQFQRSDALDMQGNLAKLAARRTDFAITDRLTLQHLNHRHTEWALEERLVMRPFEAACALSPRSQLNIQTLRLALRKLQSQGQLDRLLQPRSAAPS</sequence>